<feature type="coiled-coil region" evidence="3">
    <location>
        <begin position="12"/>
        <end position="39"/>
    </location>
</feature>
<evidence type="ECO:0000256" key="1">
    <source>
        <dbReference type="ARBA" id="ARBA00022737"/>
    </source>
</evidence>
<dbReference type="EMBL" id="LT608159">
    <property type="protein sequence ID" value="SCM02947.1"/>
    <property type="molecule type" value="Genomic_DNA"/>
</dbReference>
<evidence type="ECO:0000313" key="6">
    <source>
        <dbReference type="Proteomes" id="UP000195489"/>
    </source>
</evidence>
<dbReference type="PANTHER" id="PTHR22870:SF408">
    <property type="entry name" value="OS09G0560450 PROTEIN"/>
    <property type="match status" value="1"/>
</dbReference>
<dbReference type="Pfam" id="PF13540">
    <property type="entry name" value="RCC1_2"/>
    <property type="match status" value="3"/>
</dbReference>
<dbReference type="Proteomes" id="UP000195489">
    <property type="component" value="Chromosome 7"/>
</dbReference>
<gene>
    <name evidence="5" type="ORF">PCHCB_000141900</name>
</gene>
<feature type="compositionally biased region" description="Basic residues" evidence="4">
    <location>
        <begin position="602"/>
        <end position="612"/>
    </location>
</feature>
<accession>A0A1D3LDZ9</accession>
<dbReference type="PROSITE" id="PS50012">
    <property type="entry name" value="RCC1_3"/>
    <property type="match status" value="1"/>
</dbReference>
<dbReference type="PROSITE" id="PS00626">
    <property type="entry name" value="RCC1_2"/>
    <property type="match status" value="1"/>
</dbReference>
<organism evidence="5 6">
    <name type="scientific">Plasmodium chabaudi chabaudi</name>
    <dbReference type="NCBI Taxonomy" id="31271"/>
    <lineage>
        <taxon>Eukaryota</taxon>
        <taxon>Sar</taxon>
        <taxon>Alveolata</taxon>
        <taxon>Apicomplexa</taxon>
        <taxon>Aconoidasida</taxon>
        <taxon>Haemosporida</taxon>
        <taxon>Plasmodiidae</taxon>
        <taxon>Plasmodium</taxon>
        <taxon>Plasmodium (Vinckeia)</taxon>
    </lineage>
</organism>
<reference evidence="5 6" key="1">
    <citation type="submission" date="2016-08" db="EMBL/GenBank/DDBJ databases">
        <authorList>
            <consortium name="Pathogen Informatics"/>
        </authorList>
    </citation>
    <scope>NUCLEOTIDE SEQUENCE [LARGE SCALE GENOMIC DNA]</scope>
    <source>
        <strain evidence="5 6">CB</strain>
    </source>
</reference>
<sequence>MEMLDEEKTKLINLKKNQNESIKKNNEETERNFLSMENEEGKKESTIIKRYSKYNLLDELNNLIIKKKQSFNKRKTWDSLSNISKYSSDYNNIIEKKKILISLGNNSFGQLGFEKNKKVGCIDISSIPINKKKLKNAKNNKRQENCKKKYIKFNNILNEIKKRNRDSVQTYDINKSLWCDNLHKPVLTRHSSHLSFFTLKKNREKKYEQNCEKNYEQNRINSDIYRNIFTHFKDGDVNSEVIYNKINDSCVEQNRKRSSTVPIDRNYAKNKNDNSDFFLYDSEINYKKKKLAEYDDFLLINENVEENTRGSYNNYDSKKMRVKKEKEYFDPQDIQCGKYHSGIVSKQGFVCLWGLNNYGQLGVNPKKSVYTQYKKVGEKGKVQNDWNEDKLAKDDNNNKLDKNKSIFSIFNKKEKSNLWPYIYKLIPLKYFGYKHKVKKISLGSYHTMILTYDGYVFTFGCNKKGQLGLPNDYDKKIEYTSKPFMIPLKDKRFKLKKNDKNFGIISRNDNYKYPKISHPIIYIECGPYTNAIIDADKNLWMWGWNKYGQIDCSYINKRTNKKEKNKMISKLRYKSCANAGTNLLNLKVQKKSGYKGENRYGSQKKKKKKKARKNEEGYKGNSNMCVNIPRKIKIKKKNIIQVSLGKYHSLCLTEERSVYVWGYLFGKDKKKTSKKKNFKKSGVIGRMKIKICCFEKKDNQDYHKNIIKITKIKCLSNLYITNIISSSTHTVFIAPVNFLNINGVNNNFLYTNKNAGDKYRQNILLKNMNENSKENILKYFSDYILTRGGDNIYYVKYTDLYYLLNLNENKTGICPDPDLGNMYYINNQFYLSSPAAIARGYYTDNISYNNNTILRNDELFKEMRLAEKGIDIEQVSNAKEILKVNTNSYHINKTNKFFEKIMKPLYIYNENNIGEINNIQIFRVGVGKNFCLFITSSSINKMMKDKKIGESGSSINGYQEWRNSVSTFDILRNNIPENNLFCIGNAEYGQIILPSHCKQSNVPVHVHKNKLLNKITIKNDNEKYHKFLKIKSKRTKYSDKVNYNYSYKLSNLEKYYESIQTKTRTFSIGESRSRNSWMTDNGEACRKQSQHLLSINTPYLDRDFSTHEKSVSSQIGNKKLNLFSNYSLEPDLFKDEHNRMGSIRKLQRNTCLFNLANVNKLKMLKKLKKLKTLKTLKKLKNNYMESDNLNLDSIRSKNYLNTSQSVFENVLNYNYDLKRKSDDEPFRGYISGSENMRKQINEIYDDKNSCGTTNKSINDDIIEESSKFKECDWSCRSNQFGSFYNKLYAENDINEKRSEIFSLAPEYYNDEHDHSFSIYTCDEKQDQIKNKRKFSLRSKKENFRNLILRYIDNINDNILKKKNYDKLNNNRNIKRHFKIFKKRNSCLWNYFTYYKKKKNNKYNSEQIVNINLLDVACGDYHSLVLVEVDVLS</sequence>
<dbReference type="PANTHER" id="PTHR22870">
    <property type="entry name" value="REGULATOR OF CHROMOSOME CONDENSATION"/>
    <property type="match status" value="1"/>
</dbReference>
<evidence type="ECO:0000313" key="5">
    <source>
        <dbReference type="EMBL" id="SCM02947.1"/>
    </source>
</evidence>
<proteinExistence type="predicted"/>
<dbReference type="InterPro" id="IPR009091">
    <property type="entry name" value="RCC1/BLIP-II"/>
</dbReference>
<keyword evidence="3" id="KW-0175">Coiled coil</keyword>
<dbReference type="InterPro" id="IPR051210">
    <property type="entry name" value="Ub_ligase/GEF_domain"/>
</dbReference>
<dbReference type="InterPro" id="IPR000408">
    <property type="entry name" value="Reg_chr_condens"/>
</dbReference>
<evidence type="ECO:0000256" key="4">
    <source>
        <dbReference type="SAM" id="MobiDB-lite"/>
    </source>
</evidence>
<evidence type="ECO:0000256" key="2">
    <source>
        <dbReference type="PROSITE-ProRule" id="PRU00235"/>
    </source>
</evidence>
<evidence type="ECO:0000256" key="3">
    <source>
        <dbReference type="SAM" id="Coils"/>
    </source>
</evidence>
<dbReference type="SUPFAM" id="SSF50985">
    <property type="entry name" value="RCC1/BLIP-II"/>
    <property type="match status" value="1"/>
</dbReference>
<feature type="region of interest" description="Disordered" evidence="4">
    <location>
        <begin position="595"/>
        <end position="618"/>
    </location>
</feature>
<keyword evidence="1" id="KW-0677">Repeat</keyword>
<dbReference type="Gene3D" id="2.130.10.30">
    <property type="entry name" value="Regulator of chromosome condensation 1/beta-lactamase-inhibitor protein II"/>
    <property type="match status" value="2"/>
</dbReference>
<protein>
    <submittedName>
        <fullName evidence="5">Regulator of chromosome condensation, putative</fullName>
    </submittedName>
</protein>
<name>A0A1D3LDZ9_PLACU</name>
<feature type="repeat" description="RCC1" evidence="2">
    <location>
        <begin position="454"/>
        <end position="536"/>
    </location>
</feature>